<dbReference type="AlphaFoldDB" id="A0A672PTR4"/>
<dbReference type="GO" id="GO:0097225">
    <property type="term" value="C:sperm midpiece"/>
    <property type="evidence" value="ECO:0007669"/>
    <property type="project" value="TreeGrafter"/>
</dbReference>
<protein>
    <recommendedName>
        <fullName evidence="2">CPC1/SPEF2 domain-containing protein</fullName>
    </recommendedName>
</protein>
<dbReference type="Pfam" id="PF22946">
    <property type="entry name" value="SPEF2_D5"/>
    <property type="match status" value="1"/>
</dbReference>
<keyword evidence="1" id="KW-0175">Coiled coil</keyword>
<dbReference type="GO" id="GO:0007288">
    <property type="term" value="P:sperm axoneme assembly"/>
    <property type="evidence" value="ECO:0007669"/>
    <property type="project" value="TreeGrafter"/>
</dbReference>
<reference evidence="3" key="2">
    <citation type="submission" date="2025-09" db="UniProtKB">
        <authorList>
            <consortium name="Ensembl"/>
        </authorList>
    </citation>
    <scope>IDENTIFICATION</scope>
</reference>
<dbReference type="InParanoid" id="A0A672PTR4"/>
<sequence>NTSWDHTKESDFRLFVSQRLKTVVNRETDLKMQKIAKRFHKRGQDMYNRSVMAELLKEEDRLKRQEERMLRDIEKHRQAHRKQHEIRIQIQSAIVQIPKPPRARTSRASEKQLQFRKKQEAEVNTFDVIFMIVMHIYPLCSQVCNTNKEYIENIRKCLEEDFAAREQREMRRCRALMEQLQAHEAQQEVLREEQMINRLMHQMQQEKRIAVQLMQIKRQKEALRQNRIFQERQYQERHLQDFQEAMDREALVADHAQARFRKRFDTCRGILGQIVDPATKAGEYRLLTANLIPVKLMQEWMELFFSGKPLYDMASVDPAPADPHQNRSLSWRISKYSSIKTITSMW</sequence>
<accession>A0A672PTR4</accession>
<dbReference type="Proteomes" id="UP000472262">
    <property type="component" value="Unassembled WGS sequence"/>
</dbReference>
<feature type="coiled-coil region" evidence="1">
    <location>
        <begin position="163"/>
        <end position="233"/>
    </location>
</feature>
<name>A0A672PTR4_SINGR</name>
<proteinExistence type="predicted"/>
<dbReference type="InterPro" id="IPR052634">
    <property type="entry name" value="Sperm_flagellar-bone_growth"/>
</dbReference>
<dbReference type="Ensembl" id="ENSSGRT00000071672.1">
    <property type="protein sequence ID" value="ENSSGRP00000067241.1"/>
    <property type="gene ID" value="ENSSGRG00000034534.1"/>
</dbReference>
<evidence type="ECO:0000313" key="4">
    <source>
        <dbReference type="Proteomes" id="UP000472262"/>
    </source>
</evidence>
<organism evidence="3 4">
    <name type="scientific">Sinocyclocheilus grahami</name>
    <name type="common">Dianchi golden-line fish</name>
    <name type="synonym">Barbus grahami</name>
    <dbReference type="NCBI Taxonomy" id="75366"/>
    <lineage>
        <taxon>Eukaryota</taxon>
        <taxon>Metazoa</taxon>
        <taxon>Chordata</taxon>
        <taxon>Craniata</taxon>
        <taxon>Vertebrata</taxon>
        <taxon>Euteleostomi</taxon>
        <taxon>Actinopterygii</taxon>
        <taxon>Neopterygii</taxon>
        <taxon>Teleostei</taxon>
        <taxon>Ostariophysi</taxon>
        <taxon>Cypriniformes</taxon>
        <taxon>Cyprinidae</taxon>
        <taxon>Cyprininae</taxon>
        <taxon>Sinocyclocheilus</taxon>
    </lineage>
</organism>
<evidence type="ECO:0000259" key="2">
    <source>
        <dbReference type="Pfam" id="PF22946"/>
    </source>
</evidence>
<dbReference type="PANTHER" id="PTHR14919:SF0">
    <property type="entry name" value="SPERM FLAGELLAR PROTEIN 2"/>
    <property type="match status" value="1"/>
</dbReference>
<reference evidence="3" key="1">
    <citation type="submission" date="2025-08" db="UniProtKB">
        <authorList>
            <consortium name="Ensembl"/>
        </authorList>
    </citation>
    <scope>IDENTIFICATION</scope>
</reference>
<keyword evidence="4" id="KW-1185">Reference proteome</keyword>
<evidence type="ECO:0000313" key="3">
    <source>
        <dbReference type="Ensembl" id="ENSSGRP00000067241.1"/>
    </source>
</evidence>
<dbReference type="GO" id="GO:0002177">
    <property type="term" value="C:manchette"/>
    <property type="evidence" value="ECO:0007669"/>
    <property type="project" value="TreeGrafter"/>
</dbReference>
<feature type="domain" description="CPC1/SPEF2" evidence="2">
    <location>
        <begin position="251"/>
        <end position="309"/>
    </location>
</feature>
<dbReference type="PANTHER" id="PTHR14919">
    <property type="entry name" value="KPL2-RELATED"/>
    <property type="match status" value="1"/>
</dbReference>
<feature type="coiled-coil region" evidence="1">
    <location>
        <begin position="48"/>
        <end position="83"/>
    </location>
</feature>
<dbReference type="InterPro" id="IPR054517">
    <property type="entry name" value="SPEF2_D5"/>
</dbReference>
<evidence type="ECO:0000256" key="1">
    <source>
        <dbReference type="SAM" id="Coils"/>
    </source>
</evidence>